<dbReference type="SUPFAM" id="SSF51735">
    <property type="entry name" value="NAD(P)-binding Rossmann-fold domains"/>
    <property type="match status" value="1"/>
</dbReference>
<dbReference type="GO" id="GO:0008465">
    <property type="term" value="F:hydroxypyruvate reductase (NADH) activity"/>
    <property type="evidence" value="ECO:0007669"/>
    <property type="project" value="UniProtKB-EC"/>
</dbReference>
<keyword evidence="8" id="KW-1185">Reference proteome</keyword>
<dbReference type="CDD" id="cd12162">
    <property type="entry name" value="2-Hacid_dh_4"/>
    <property type="match status" value="1"/>
</dbReference>
<evidence type="ECO:0000256" key="1">
    <source>
        <dbReference type="ARBA" id="ARBA00005854"/>
    </source>
</evidence>
<gene>
    <name evidence="7" type="ORF">FHS57_000544</name>
</gene>
<feature type="domain" description="D-isomer specific 2-hydroxyacid dehydrogenase NAD-binding" evidence="6">
    <location>
        <begin position="106"/>
        <end position="287"/>
    </location>
</feature>
<comment type="caution">
    <text evidence="7">The sequence shown here is derived from an EMBL/GenBank/DDBJ whole genome shotgun (WGS) entry which is preliminary data.</text>
</comment>
<dbReference type="NCBIfam" id="NF006263">
    <property type="entry name" value="PRK08410.1"/>
    <property type="match status" value="1"/>
</dbReference>
<dbReference type="InterPro" id="IPR006140">
    <property type="entry name" value="D-isomer_DH_NAD-bd"/>
</dbReference>
<organism evidence="7 8">
    <name type="scientific">Runella defluvii</name>
    <dbReference type="NCBI Taxonomy" id="370973"/>
    <lineage>
        <taxon>Bacteria</taxon>
        <taxon>Pseudomonadati</taxon>
        <taxon>Bacteroidota</taxon>
        <taxon>Cytophagia</taxon>
        <taxon>Cytophagales</taxon>
        <taxon>Spirosomataceae</taxon>
        <taxon>Runella</taxon>
    </lineage>
</organism>
<dbReference type="GO" id="GO:0051287">
    <property type="term" value="F:NAD binding"/>
    <property type="evidence" value="ECO:0007669"/>
    <property type="project" value="InterPro"/>
</dbReference>
<dbReference type="Pfam" id="PF00389">
    <property type="entry name" value="2-Hacid_dh"/>
    <property type="match status" value="1"/>
</dbReference>
<name>A0A7W5ZII0_9BACT</name>
<comment type="similarity">
    <text evidence="1 4">Belongs to the D-isomer specific 2-hydroxyacid dehydrogenase family.</text>
</comment>
<evidence type="ECO:0000256" key="2">
    <source>
        <dbReference type="ARBA" id="ARBA00023002"/>
    </source>
</evidence>
<dbReference type="PANTHER" id="PTHR43761:SF1">
    <property type="entry name" value="D-ISOMER SPECIFIC 2-HYDROXYACID DEHYDROGENASE CATALYTIC DOMAIN-CONTAINING PROTEIN-RELATED"/>
    <property type="match status" value="1"/>
</dbReference>
<dbReference type="PROSITE" id="PS00671">
    <property type="entry name" value="D_2_HYDROXYACID_DH_3"/>
    <property type="match status" value="1"/>
</dbReference>
<evidence type="ECO:0000259" key="6">
    <source>
        <dbReference type="Pfam" id="PF02826"/>
    </source>
</evidence>
<dbReference type="AlphaFoldDB" id="A0A7W5ZII0"/>
<dbReference type="RefSeq" id="WP_183971298.1">
    <property type="nucleotide sequence ID" value="NZ_JACIBY010000001.1"/>
</dbReference>
<dbReference type="Proteomes" id="UP000541352">
    <property type="component" value="Unassembled WGS sequence"/>
</dbReference>
<dbReference type="SUPFAM" id="SSF52283">
    <property type="entry name" value="Formate/glycerate dehydrogenase catalytic domain-like"/>
    <property type="match status" value="1"/>
</dbReference>
<evidence type="ECO:0000313" key="7">
    <source>
        <dbReference type="EMBL" id="MBB3836562.1"/>
    </source>
</evidence>
<keyword evidence="2 4" id="KW-0560">Oxidoreductase</keyword>
<dbReference type="PANTHER" id="PTHR43761">
    <property type="entry name" value="D-ISOMER SPECIFIC 2-HYDROXYACID DEHYDROGENASE FAMILY PROTEIN (AFU_ORTHOLOGUE AFUA_1G13630)"/>
    <property type="match status" value="1"/>
</dbReference>
<feature type="domain" description="D-isomer specific 2-hydroxyacid dehydrogenase catalytic" evidence="5">
    <location>
        <begin position="21"/>
        <end position="312"/>
    </location>
</feature>
<keyword evidence="3" id="KW-0520">NAD</keyword>
<evidence type="ECO:0000259" key="5">
    <source>
        <dbReference type="Pfam" id="PF00389"/>
    </source>
</evidence>
<evidence type="ECO:0000256" key="3">
    <source>
        <dbReference type="ARBA" id="ARBA00023027"/>
    </source>
</evidence>
<accession>A0A7W5ZII0</accession>
<dbReference type="InterPro" id="IPR050418">
    <property type="entry name" value="D-iso_2-hydroxyacid_DH_PdxB"/>
</dbReference>
<dbReference type="InterPro" id="IPR029753">
    <property type="entry name" value="D-isomer_DH_CS"/>
</dbReference>
<dbReference type="InterPro" id="IPR006139">
    <property type="entry name" value="D-isomer_2_OHA_DH_cat_dom"/>
</dbReference>
<reference evidence="7 8" key="1">
    <citation type="submission" date="2020-08" db="EMBL/GenBank/DDBJ databases">
        <title>Genomic Encyclopedia of Type Strains, Phase IV (KMG-IV): sequencing the most valuable type-strain genomes for metagenomic binning, comparative biology and taxonomic classification.</title>
        <authorList>
            <person name="Goeker M."/>
        </authorList>
    </citation>
    <scope>NUCLEOTIDE SEQUENCE [LARGE SCALE GENOMIC DNA]</scope>
    <source>
        <strain evidence="7 8">DSM 17976</strain>
    </source>
</reference>
<protein>
    <submittedName>
        <fullName evidence="7">Glycerate dehydrogenase</fullName>
        <ecNumber evidence="7">1.1.1.29</ecNumber>
    </submittedName>
</protein>
<dbReference type="EMBL" id="JACIBY010000001">
    <property type="protein sequence ID" value="MBB3836562.1"/>
    <property type="molecule type" value="Genomic_DNA"/>
</dbReference>
<dbReference type="InterPro" id="IPR036291">
    <property type="entry name" value="NAD(P)-bd_dom_sf"/>
</dbReference>
<dbReference type="Gene3D" id="3.40.50.720">
    <property type="entry name" value="NAD(P)-binding Rossmann-like Domain"/>
    <property type="match status" value="2"/>
</dbReference>
<proteinExistence type="inferred from homology"/>
<sequence length="312" mass="34350">MKIVFLDARTLGDIPNLVKLSELGEVVFYPDTQLDEVASRIEGAEVVITNKVKVVRQTMENSPSLKLICVAATGTNNVDLAAAKELGIQVKNVKGYSTDSVAQETMALLLALLNSTAYYDAYVKSGEYSKERMFTHLGRPYWELRGKRFGILGLGEIGRQVAQIAAAFGCEVVYYSASGQTYDVPYASLSLEEFLATCDVLSVHAPLNEHTDNLLTYERIAQMKPTALLLNTSRGGIVNEVDLVRALDDNLIAGAAIDVFTQEPIPASHPYLQLKNPEKLLLAPHIAWSSIEARIRLMDKVADNIQRYLEGK</sequence>
<evidence type="ECO:0000313" key="8">
    <source>
        <dbReference type="Proteomes" id="UP000541352"/>
    </source>
</evidence>
<evidence type="ECO:0000256" key="4">
    <source>
        <dbReference type="RuleBase" id="RU003719"/>
    </source>
</evidence>
<dbReference type="Pfam" id="PF02826">
    <property type="entry name" value="2-Hacid_dh_C"/>
    <property type="match status" value="1"/>
</dbReference>
<dbReference type="EC" id="1.1.1.29" evidence="7"/>